<dbReference type="PIRSF" id="PIRSF000862">
    <property type="entry name" value="Steryl_ester_lip"/>
    <property type="match status" value="1"/>
</dbReference>
<feature type="domain" description="Partial AB-hydrolase lipase" evidence="8">
    <location>
        <begin position="17"/>
        <end position="73"/>
    </location>
</feature>
<keyword evidence="4" id="KW-0442">Lipid degradation</keyword>
<dbReference type="PANTHER" id="PTHR11005">
    <property type="entry name" value="LYSOSOMAL ACID LIPASE-RELATED"/>
    <property type="match status" value="1"/>
</dbReference>
<evidence type="ECO:0000256" key="3">
    <source>
        <dbReference type="ARBA" id="ARBA00022801"/>
    </source>
</evidence>
<evidence type="ECO:0000256" key="4">
    <source>
        <dbReference type="ARBA" id="ARBA00022963"/>
    </source>
</evidence>
<dbReference type="Proteomes" id="UP000076502">
    <property type="component" value="Unassembled WGS sequence"/>
</dbReference>
<evidence type="ECO:0000259" key="8">
    <source>
        <dbReference type="Pfam" id="PF04083"/>
    </source>
</evidence>
<evidence type="ECO:0000313" key="10">
    <source>
        <dbReference type="Proteomes" id="UP000076502"/>
    </source>
</evidence>
<dbReference type="InterPro" id="IPR025483">
    <property type="entry name" value="Lipase_euk"/>
</dbReference>
<keyword evidence="6" id="KW-0325">Glycoprotein</keyword>
<keyword evidence="5" id="KW-0443">Lipid metabolism</keyword>
<reference evidence="9 10" key="1">
    <citation type="submission" date="2015-07" db="EMBL/GenBank/DDBJ databases">
        <title>The genome of Dufourea novaeangliae.</title>
        <authorList>
            <person name="Pan H."/>
            <person name="Kapheim K."/>
        </authorList>
    </citation>
    <scope>NUCLEOTIDE SEQUENCE [LARGE SCALE GENOMIC DNA]</scope>
    <source>
        <strain evidence="9">0120121106</strain>
        <tissue evidence="9">Whole body</tissue>
    </source>
</reference>
<dbReference type="EMBL" id="KQ434868">
    <property type="protein sequence ID" value="KZC09174.1"/>
    <property type="molecule type" value="Genomic_DNA"/>
</dbReference>
<dbReference type="STRING" id="178035.A0A154PCN6"/>
<keyword evidence="3" id="KW-0378">Hydrolase</keyword>
<name>A0A154PCN6_DUFNO</name>
<sequence>HSINSNSSISHSVQVQRAESLGYFAETHEVVTEDGYILQMHRIMGSRKSPRADNKPAVLVVHGLLDCSAGWVVAIPEKSLGYILADWGYDVWLASIRGTRYSRNHKWLTTKDSRYWMFSWHEIGFYDLPAMIDGILNVTKQKKILYIGFSQGGTSFLVMASERPEYQEKLEAAFPLAPASFMSHTTNPFIQLLAPHANNLNELASLIGMHEFQPSGKLLQTIAGKMCSDPIIGKLCSSLLILIAGKNDKQLNTTLIPEILQYSPAGAGTRQFVHYAQLINSGNFAQYDHGLIGNMKQYGHIRPPKYNLDRIKMPVYIFYGSNDEFVSVKDINKLYNMMPNAERFLVPYKWFTHLDFMWAKNVDTMLYNRLVSLMERHRKNLLTSN</sequence>
<evidence type="ECO:0000256" key="2">
    <source>
        <dbReference type="ARBA" id="ARBA00022729"/>
    </source>
</evidence>
<evidence type="ECO:0000256" key="7">
    <source>
        <dbReference type="PIRSR" id="PIRSR000862-1"/>
    </source>
</evidence>
<comment type="similarity">
    <text evidence="1">Belongs to the AB hydrolase superfamily. Lipase family.</text>
</comment>
<dbReference type="Gene3D" id="3.40.50.1820">
    <property type="entry name" value="alpha/beta hydrolase"/>
    <property type="match status" value="1"/>
</dbReference>
<dbReference type="GO" id="GO:0016788">
    <property type="term" value="F:hydrolase activity, acting on ester bonds"/>
    <property type="evidence" value="ECO:0007669"/>
    <property type="project" value="InterPro"/>
</dbReference>
<dbReference type="InterPro" id="IPR029058">
    <property type="entry name" value="AB_hydrolase_fold"/>
</dbReference>
<organism evidence="9 10">
    <name type="scientific">Dufourea novaeangliae</name>
    <name type="common">Sweat bee</name>
    <dbReference type="NCBI Taxonomy" id="178035"/>
    <lineage>
        <taxon>Eukaryota</taxon>
        <taxon>Metazoa</taxon>
        <taxon>Ecdysozoa</taxon>
        <taxon>Arthropoda</taxon>
        <taxon>Hexapoda</taxon>
        <taxon>Insecta</taxon>
        <taxon>Pterygota</taxon>
        <taxon>Neoptera</taxon>
        <taxon>Endopterygota</taxon>
        <taxon>Hymenoptera</taxon>
        <taxon>Apocrita</taxon>
        <taxon>Aculeata</taxon>
        <taxon>Apoidea</taxon>
        <taxon>Anthophila</taxon>
        <taxon>Halictidae</taxon>
        <taxon>Rophitinae</taxon>
        <taxon>Dufourea</taxon>
    </lineage>
</organism>
<proteinExistence type="inferred from homology"/>
<evidence type="ECO:0000256" key="1">
    <source>
        <dbReference type="ARBA" id="ARBA00010701"/>
    </source>
</evidence>
<dbReference type="GO" id="GO:0016042">
    <property type="term" value="P:lipid catabolic process"/>
    <property type="evidence" value="ECO:0007669"/>
    <property type="project" value="UniProtKB-KW"/>
</dbReference>
<dbReference type="OrthoDB" id="9974421at2759"/>
<feature type="active site" description="Charge relay system" evidence="7">
    <location>
        <position position="353"/>
    </location>
</feature>
<feature type="active site" description="Nucleophile" evidence="7">
    <location>
        <position position="150"/>
    </location>
</feature>
<protein>
    <submittedName>
        <fullName evidence="9">Lipase 3</fullName>
    </submittedName>
</protein>
<dbReference type="SUPFAM" id="SSF53474">
    <property type="entry name" value="alpha/beta-Hydrolases"/>
    <property type="match status" value="1"/>
</dbReference>
<evidence type="ECO:0000256" key="5">
    <source>
        <dbReference type="ARBA" id="ARBA00023098"/>
    </source>
</evidence>
<dbReference type="AlphaFoldDB" id="A0A154PCN6"/>
<keyword evidence="10" id="KW-1185">Reference proteome</keyword>
<accession>A0A154PCN6</accession>
<feature type="non-terminal residue" evidence="9">
    <location>
        <position position="1"/>
    </location>
</feature>
<dbReference type="Pfam" id="PF04083">
    <property type="entry name" value="Abhydro_lipase"/>
    <property type="match status" value="1"/>
</dbReference>
<gene>
    <name evidence="9" type="ORF">WN55_00910</name>
</gene>
<dbReference type="FunFam" id="3.40.50.1820:FF:000021">
    <property type="entry name" value="Lipase"/>
    <property type="match status" value="1"/>
</dbReference>
<evidence type="ECO:0000256" key="6">
    <source>
        <dbReference type="ARBA" id="ARBA00023180"/>
    </source>
</evidence>
<keyword evidence="2" id="KW-0732">Signal</keyword>
<dbReference type="InterPro" id="IPR006693">
    <property type="entry name" value="AB_hydrolase_lipase"/>
</dbReference>
<feature type="active site" description="Charge relay system" evidence="7">
    <location>
        <position position="323"/>
    </location>
</feature>
<evidence type="ECO:0000313" key="9">
    <source>
        <dbReference type="EMBL" id="KZC09174.1"/>
    </source>
</evidence>